<dbReference type="OrthoDB" id="437619at2759"/>
<dbReference type="AlphaFoldDB" id="A0A1Q9E5J1"/>
<proteinExistence type="predicted"/>
<organism evidence="1 2">
    <name type="scientific">Symbiodinium microadriaticum</name>
    <name type="common">Dinoflagellate</name>
    <name type="synonym">Zooxanthella microadriatica</name>
    <dbReference type="NCBI Taxonomy" id="2951"/>
    <lineage>
        <taxon>Eukaryota</taxon>
        <taxon>Sar</taxon>
        <taxon>Alveolata</taxon>
        <taxon>Dinophyceae</taxon>
        <taxon>Suessiales</taxon>
        <taxon>Symbiodiniaceae</taxon>
        <taxon>Symbiodinium</taxon>
    </lineage>
</organism>
<gene>
    <name evidence="1" type="ORF">AK812_SmicGene14450</name>
</gene>
<evidence type="ECO:0000313" key="2">
    <source>
        <dbReference type="Proteomes" id="UP000186817"/>
    </source>
</evidence>
<protein>
    <submittedName>
        <fullName evidence="1">Uncharacterized protein</fullName>
    </submittedName>
</protein>
<dbReference type="Proteomes" id="UP000186817">
    <property type="component" value="Unassembled WGS sequence"/>
</dbReference>
<evidence type="ECO:0000313" key="1">
    <source>
        <dbReference type="EMBL" id="OLQ02678.1"/>
    </source>
</evidence>
<sequence length="105" mass="12492">MVSVETLEKRRFVLMRFKESREHERVEAFFNTRSMGEAWLMLGEETLPESPEIEGSKRTWERAFYMYRKKIMNLSYLIDFQEILKVQILGNDVTTSHGLEEAGIR</sequence>
<keyword evidence="2" id="KW-1185">Reference proteome</keyword>
<dbReference type="EMBL" id="LSRX01000258">
    <property type="protein sequence ID" value="OLQ02678.1"/>
    <property type="molecule type" value="Genomic_DNA"/>
</dbReference>
<name>A0A1Q9E5J1_SYMMI</name>
<accession>A0A1Q9E5J1</accession>
<reference evidence="1 2" key="1">
    <citation type="submission" date="2016-02" db="EMBL/GenBank/DDBJ databases">
        <title>Genome analysis of coral dinoflagellate symbionts highlights evolutionary adaptations to a symbiotic lifestyle.</title>
        <authorList>
            <person name="Aranda M."/>
            <person name="Li Y."/>
            <person name="Liew Y.J."/>
            <person name="Baumgarten S."/>
            <person name="Simakov O."/>
            <person name="Wilson M."/>
            <person name="Piel J."/>
            <person name="Ashoor H."/>
            <person name="Bougouffa S."/>
            <person name="Bajic V.B."/>
            <person name="Ryu T."/>
            <person name="Ravasi T."/>
            <person name="Bayer T."/>
            <person name="Micklem G."/>
            <person name="Kim H."/>
            <person name="Bhak J."/>
            <person name="Lajeunesse T.C."/>
            <person name="Voolstra C.R."/>
        </authorList>
    </citation>
    <scope>NUCLEOTIDE SEQUENCE [LARGE SCALE GENOMIC DNA]</scope>
    <source>
        <strain evidence="1 2">CCMP2467</strain>
    </source>
</reference>
<comment type="caution">
    <text evidence="1">The sequence shown here is derived from an EMBL/GenBank/DDBJ whole genome shotgun (WGS) entry which is preliminary data.</text>
</comment>